<evidence type="ECO:0000256" key="7">
    <source>
        <dbReference type="ARBA" id="ARBA00035004"/>
    </source>
</evidence>
<evidence type="ECO:0000256" key="5">
    <source>
        <dbReference type="ARBA" id="ARBA00022884"/>
    </source>
</evidence>
<keyword evidence="5" id="KW-0694">RNA-binding</keyword>
<dbReference type="InterPro" id="IPR039599">
    <property type="entry name" value="RBM48"/>
</dbReference>
<dbReference type="RefSeq" id="XP_052748136.1">
    <property type="nucleotide sequence ID" value="XM_052892176.1"/>
</dbReference>
<sequence>MVSDLSLFHNGTNVLKKKTFHKHEKFFRNLRTFIIILFINTFIINKRNKNSNMSNECEKEQLLLHHVQQLLCTTRLPYRQGRKLTAVKVYTINNESNHLLIFGVPSLNLRQETKALFAKFGKLLQFNLTKHQSEQFTETYHARYEKIQSARVAKRMVDTKNFYGGSLHVCYAPEFEDINETRQKLSQRKRDVLFRSRNIHNDAIAEKDREELLNKNIENTNKEGEIEKNVNNSNKRLLNMGEVNTIYNENRVTKKKREIKEDAATENEFKPCYVNENKKVYSGNTKIGNKDRELSSNSSKKVNNDRISDNIEVVDCTSVDNEVVTNINESLNYKSFGNEVIKRVPEKTLNVIKFNITNKNT</sequence>
<evidence type="ECO:0000256" key="1">
    <source>
        <dbReference type="ARBA" id="ARBA00006938"/>
    </source>
</evidence>
<dbReference type="SUPFAM" id="SSF54928">
    <property type="entry name" value="RNA-binding domain, RBD"/>
    <property type="match status" value="1"/>
</dbReference>
<gene>
    <name evidence="11" type="primary">LOC113522233</name>
</gene>
<evidence type="ECO:0000313" key="10">
    <source>
        <dbReference type="Proteomes" id="UP001652740"/>
    </source>
</evidence>
<comment type="similarity">
    <text evidence="1">Belongs to the RBM48 family.</text>
</comment>
<dbReference type="PANTHER" id="PTHR20957">
    <property type="entry name" value="RNA-BINDING PROTEIN 48"/>
    <property type="match status" value="1"/>
</dbReference>
<evidence type="ECO:0000256" key="6">
    <source>
        <dbReference type="ARBA" id="ARBA00023187"/>
    </source>
</evidence>
<dbReference type="Proteomes" id="UP001652740">
    <property type="component" value="Unplaced"/>
</dbReference>
<keyword evidence="9" id="KW-0812">Transmembrane</keyword>
<keyword evidence="4" id="KW-0747">Spliceosome</keyword>
<evidence type="ECO:0000256" key="3">
    <source>
        <dbReference type="ARBA" id="ARBA00022664"/>
    </source>
</evidence>
<keyword evidence="3" id="KW-0507">mRNA processing</keyword>
<reference evidence="11" key="1">
    <citation type="submission" date="2025-08" db="UniProtKB">
        <authorList>
            <consortium name="RefSeq"/>
        </authorList>
    </citation>
    <scope>IDENTIFICATION</scope>
    <source>
        <tissue evidence="11">Whole larvae</tissue>
    </source>
</reference>
<dbReference type="GeneID" id="113522233"/>
<proteinExistence type="inferred from homology"/>
<protein>
    <recommendedName>
        <fullName evidence="2">RNA-binding protein 48</fullName>
    </recommendedName>
</protein>
<organism evidence="10 11">
    <name type="scientific">Galleria mellonella</name>
    <name type="common">Greater wax moth</name>
    <dbReference type="NCBI Taxonomy" id="7137"/>
    <lineage>
        <taxon>Eukaryota</taxon>
        <taxon>Metazoa</taxon>
        <taxon>Ecdysozoa</taxon>
        <taxon>Arthropoda</taxon>
        <taxon>Hexapoda</taxon>
        <taxon>Insecta</taxon>
        <taxon>Pterygota</taxon>
        <taxon>Neoptera</taxon>
        <taxon>Endopterygota</taxon>
        <taxon>Lepidoptera</taxon>
        <taxon>Glossata</taxon>
        <taxon>Ditrysia</taxon>
        <taxon>Pyraloidea</taxon>
        <taxon>Pyralidae</taxon>
        <taxon>Galleriinae</taxon>
        <taxon>Galleria</taxon>
    </lineage>
</organism>
<keyword evidence="9" id="KW-0472">Membrane</keyword>
<dbReference type="PANTHER" id="PTHR20957:SF0">
    <property type="entry name" value="RNA-BINDING PROTEIN 48"/>
    <property type="match status" value="1"/>
</dbReference>
<feature type="region of interest" description="Disordered" evidence="8">
    <location>
        <begin position="284"/>
        <end position="303"/>
    </location>
</feature>
<feature type="transmembrane region" description="Helical" evidence="9">
    <location>
        <begin position="26"/>
        <end position="44"/>
    </location>
</feature>
<name>A0ABM3M9M7_GALME</name>
<dbReference type="InterPro" id="IPR035979">
    <property type="entry name" value="RBD_domain_sf"/>
</dbReference>
<evidence type="ECO:0000313" key="11">
    <source>
        <dbReference type="RefSeq" id="XP_052748136.1"/>
    </source>
</evidence>
<evidence type="ECO:0000256" key="4">
    <source>
        <dbReference type="ARBA" id="ARBA00022728"/>
    </source>
</evidence>
<evidence type="ECO:0000256" key="2">
    <source>
        <dbReference type="ARBA" id="ARBA00015189"/>
    </source>
</evidence>
<keyword evidence="6" id="KW-0508">mRNA splicing</keyword>
<evidence type="ECO:0000256" key="9">
    <source>
        <dbReference type="SAM" id="Phobius"/>
    </source>
</evidence>
<dbReference type="CDD" id="cd12442">
    <property type="entry name" value="RRM_RBM48"/>
    <property type="match status" value="1"/>
</dbReference>
<keyword evidence="9" id="KW-1133">Transmembrane helix</keyword>
<keyword evidence="10" id="KW-1185">Reference proteome</keyword>
<evidence type="ECO:0000256" key="8">
    <source>
        <dbReference type="SAM" id="MobiDB-lite"/>
    </source>
</evidence>
<dbReference type="InterPro" id="IPR034264">
    <property type="entry name" value="RBM48_RRM"/>
</dbReference>
<accession>A0ABM3M9M7</accession>
<comment type="function">
    <text evidence="7">As a component of the minor spliceosome, involved in the splicing of U12-type introns in pre-mRNAs.</text>
</comment>